<keyword evidence="8" id="KW-0175">Coiled coil</keyword>
<dbReference type="eggNOG" id="COG0848">
    <property type="taxonomic scope" value="Bacteria"/>
</dbReference>
<organism evidence="9 10">
    <name type="scientific">Winmispira thermophila (strain ATCC 49972 / DSM 6192 / RI 19.B1)</name>
    <name type="common">Spirochaeta thermophila</name>
    <dbReference type="NCBI Taxonomy" id="665571"/>
    <lineage>
        <taxon>Bacteria</taxon>
        <taxon>Pseudomonadati</taxon>
        <taxon>Spirochaetota</taxon>
        <taxon>Spirochaetia</taxon>
        <taxon>Winmispirales</taxon>
        <taxon>Winmispiraceae</taxon>
        <taxon>Winmispira</taxon>
    </lineage>
</organism>
<proteinExistence type="inferred from homology"/>
<dbReference type="Proteomes" id="UP000001296">
    <property type="component" value="Chromosome"/>
</dbReference>
<reference key="1">
    <citation type="submission" date="2009-08" db="EMBL/GenBank/DDBJ databases">
        <title>The genome sequence of Spirochaeta thermophila DSM6192.</title>
        <authorList>
            <person name="Angelov A."/>
            <person name="Mientus M."/>
            <person name="Wittenberg S."/>
            <person name="Lehmann R."/>
            <person name="Liesegang H."/>
            <person name="Daniel R."/>
            <person name="Liebl W."/>
        </authorList>
    </citation>
    <scope>NUCLEOTIDE SEQUENCE</scope>
    <source>
        <strain>DSM 6192</strain>
    </source>
</reference>
<evidence type="ECO:0000256" key="3">
    <source>
        <dbReference type="ARBA" id="ARBA00022475"/>
    </source>
</evidence>
<dbReference type="PANTHER" id="PTHR30558:SF3">
    <property type="entry name" value="BIOPOLYMER TRANSPORT PROTEIN EXBD-RELATED"/>
    <property type="match status" value="1"/>
</dbReference>
<evidence type="ECO:0000313" key="9">
    <source>
        <dbReference type="EMBL" id="ADN01886.1"/>
    </source>
</evidence>
<comment type="subcellular location">
    <subcellularLocation>
        <location evidence="1">Cell membrane</location>
        <topology evidence="1">Single-pass membrane protein</topology>
    </subcellularLocation>
    <subcellularLocation>
        <location evidence="7">Cell membrane</location>
        <topology evidence="7">Single-pass type II membrane protein</topology>
    </subcellularLocation>
</comment>
<evidence type="ECO:0000256" key="7">
    <source>
        <dbReference type="RuleBase" id="RU003879"/>
    </source>
</evidence>
<evidence type="ECO:0008006" key="11">
    <source>
        <dbReference type="Google" id="ProtNLM"/>
    </source>
</evidence>
<keyword evidence="3" id="KW-1003">Cell membrane</keyword>
<dbReference type="KEGG" id="sta:STHERM_c09390"/>
<evidence type="ECO:0000256" key="8">
    <source>
        <dbReference type="SAM" id="Coils"/>
    </source>
</evidence>
<dbReference type="GO" id="GO:0022857">
    <property type="term" value="F:transmembrane transporter activity"/>
    <property type="evidence" value="ECO:0007669"/>
    <property type="project" value="InterPro"/>
</dbReference>
<gene>
    <name evidence="9" type="ordered locus">STHERM_c09390</name>
</gene>
<sequence>MRLERRLSPQVNVDLTPLIDVVFQLVIFFMVSSVFKTTPGISLELPTAGTAEPLTVQELVITAIAEDEIYVNEVRTTLEGVEKLLASWKDEHQDAEIQVILEADKEAQYQLVISLLDGLRRQGFQDVGLRTRMKR</sequence>
<dbReference type="AlphaFoldDB" id="E0RS99"/>
<keyword evidence="6" id="KW-0472">Membrane</keyword>
<dbReference type="Gene3D" id="3.30.420.270">
    <property type="match status" value="1"/>
</dbReference>
<accession>E0RS99</accession>
<keyword evidence="7" id="KW-0813">Transport</keyword>
<keyword evidence="7" id="KW-0653">Protein transport</keyword>
<comment type="similarity">
    <text evidence="2 7">Belongs to the ExbD/TolR family.</text>
</comment>
<protein>
    <recommendedName>
        <fullName evidence="11">Biopolymer transport protein ExbD/TolR</fullName>
    </recommendedName>
</protein>
<dbReference type="GO" id="GO:0015031">
    <property type="term" value="P:protein transport"/>
    <property type="evidence" value="ECO:0007669"/>
    <property type="project" value="UniProtKB-KW"/>
</dbReference>
<feature type="coiled-coil region" evidence="8">
    <location>
        <begin position="71"/>
        <end position="98"/>
    </location>
</feature>
<dbReference type="HOGENOM" id="CLU_085305_3_5_12"/>
<dbReference type="RefSeq" id="WP_013313727.1">
    <property type="nucleotide sequence ID" value="NC_014484.1"/>
</dbReference>
<evidence type="ECO:0000256" key="4">
    <source>
        <dbReference type="ARBA" id="ARBA00022692"/>
    </source>
</evidence>
<dbReference type="InterPro" id="IPR003400">
    <property type="entry name" value="ExbD"/>
</dbReference>
<dbReference type="PANTHER" id="PTHR30558">
    <property type="entry name" value="EXBD MEMBRANE COMPONENT OF PMF-DRIVEN MACROMOLECULE IMPORT SYSTEM"/>
    <property type="match status" value="1"/>
</dbReference>
<keyword evidence="5" id="KW-1133">Transmembrane helix</keyword>
<reference evidence="9 10" key="2">
    <citation type="journal article" date="2010" name="J. Bacteriol.">
        <title>Genome sequence of the polysaccharide-degrading, thermophilic anaerobe Spirochaeta thermophila DSM 6192.</title>
        <authorList>
            <person name="Angelov A."/>
            <person name="Liebl S."/>
            <person name="Ballschmiter M."/>
            <person name="Bomeke M."/>
            <person name="Lehmann R."/>
            <person name="Liesegang H."/>
            <person name="Daniel R."/>
            <person name="Liebl W."/>
        </authorList>
    </citation>
    <scope>NUCLEOTIDE SEQUENCE [LARGE SCALE GENOMIC DNA]</scope>
    <source>
        <strain evidence="10">ATCC 49972 / DSM 6192 / RI 19.B1</strain>
    </source>
</reference>
<dbReference type="Pfam" id="PF02472">
    <property type="entry name" value="ExbD"/>
    <property type="match status" value="1"/>
</dbReference>
<dbReference type="GO" id="GO:0005886">
    <property type="term" value="C:plasma membrane"/>
    <property type="evidence" value="ECO:0007669"/>
    <property type="project" value="UniProtKB-SubCell"/>
</dbReference>
<name>E0RS99_WINT6</name>
<evidence type="ECO:0000256" key="6">
    <source>
        <dbReference type="ARBA" id="ARBA00023136"/>
    </source>
</evidence>
<evidence type="ECO:0000256" key="1">
    <source>
        <dbReference type="ARBA" id="ARBA00004162"/>
    </source>
</evidence>
<keyword evidence="4 7" id="KW-0812">Transmembrane</keyword>
<evidence type="ECO:0000313" key="10">
    <source>
        <dbReference type="Proteomes" id="UP000001296"/>
    </source>
</evidence>
<dbReference type="EMBL" id="CP001698">
    <property type="protein sequence ID" value="ADN01886.1"/>
    <property type="molecule type" value="Genomic_DNA"/>
</dbReference>
<evidence type="ECO:0000256" key="5">
    <source>
        <dbReference type="ARBA" id="ARBA00022989"/>
    </source>
</evidence>
<evidence type="ECO:0000256" key="2">
    <source>
        <dbReference type="ARBA" id="ARBA00005811"/>
    </source>
</evidence>
<dbReference type="PaxDb" id="665571-STHERM_c09390"/>